<dbReference type="Proteomes" id="UP000295765">
    <property type="component" value="Unassembled WGS sequence"/>
</dbReference>
<feature type="transmembrane region" description="Helical" evidence="1">
    <location>
        <begin position="58"/>
        <end position="79"/>
    </location>
</feature>
<evidence type="ECO:0000313" key="2">
    <source>
        <dbReference type="EMBL" id="TCO82260.1"/>
    </source>
</evidence>
<protein>
    <submittedName>
        <fullName evidence="2">Nitrogen fixation protein FixH</fullName>
    </submittedName>
</protein>
<dbReference type="EMBL" id="SLWY01000005">
    <property type="protein sequence ID" value="TCO82260.1"/>
    <property type="molecule type" value="Genomic_DNA"/>
</dbReference>
<reference evidence="2 3" key="1">
    <citation type="submission" date="2019-03" db="EMBL/GenBank/DDBJ databases">
        <title>Genomic Encyclopedia of Type Strains, Phase IV (KMG-IV): sequencing the most valuable type-strain genomes for metagenomic binning, comparative biology and taxonomic classification.</title>
        <authorList>
            <person name="Goeker M."/>
        </authorList>
    </citation>
    <scope>NUCLEOTIDE SEQUENCE [LARGE SCALE GENOMIC DNA]</scope>
    <source>
        <strain evidence="2 3">DSM 25287</strain>
    </source>
</reference>
<evidence type="ECO:0000256" key="1">
    <source>
        <dbReference type="SAM" id="Phobius"/>
    </source>
</evidence>
<sequence>MNDLLLSLALGTALVAAANLLLYRFSRWGGLRVALLVAALTVIVYVPLALRDWPGGDVFAIHLALYLVVSCLFGVIAGARDRALVLGRGADRGERAFMLGPAAIIGFFVVLVAVDTVFVMVAQNGLSSDLARRLLPRPVDESAASSAFPGVVSHDFQKKEALYNAYLERVERQRERGWQVHKGWLGEPAAGRETDFQVVVRDRNGRPVSGAEVGGEFLRPSDDRLDTRFEMHEGEAGVYRARIALPAPGMWNLVLLVRRGEDMHEVRANTSVAARE</sequence>
<keyword evidence="1" id="KW-1133">Transmembrane helix</keyword>
<accession>A0A4V2SD72</accession>
<dbReference type="Pfam" id="PF05751">
    <property type="entry name" value="FixH"/>
    <property type="match status" value="1"/>
</dbReference>
<feature type="transmembrane region" description="Helical" evidence="1">
    <location>
        <begin position="99"/>
        <end position="122"/>
    </location>
</feature>
<dbReference type="AlphaFoldDB" id="A0A4V2SD72"/>
<keyword evidence="1" id="KW-0472">Membrane</keyword>
<gene>
    <name evidence="2" type="ORF">EV699_10542</name>
</gene>
<dbReference type="InterPro" id="IPR008620">
    <property type="entry name" value="FixH"/>
</dbReference>
<proteinExistence type="predicted"/>
<keyword evidence="1" id="KW-0812">Transmembrane</keyword>
<name>A0A4V2SD72_9GAMM</name>
<keyword evidence="3" id="KW-1185">Reference proteome</keyword>
<dbReference type="RefSeq" id="WP_132539529.1">
    <property type="nucleotide sequence ID" value="NZ_SLWY01000005.1"/>
</dbReference>
<dbReference type="OrthoDB" id="8559928at2"/>
<organism evidence="2 3">
    <name type="scientific">Plasticicumulans lactativorans</name>
    <dbReference type="NCBI Taxonomy" id="1133106"/>
    <lineage>
        <taxon>Bacteria</taxon>
        <taxon>Pseudomonadati</taxon>
        <taxon>Pseudomonadota</taxon>
        <taxon>Gammaproteobacteria</taxon>
        <taxon>Candidatus Competibacteraceae</taxon>
        <taxon>Plasticicumulans</taxon>
    </lineage>
</organism>
<comment type="caution">
    <text evidence="2">The sequence shown here is derived from an EMBL/GenBank/DDBJ whole genome shotgun (WGS) entry which is preliminary data.</text>
</comment>
<evidence type="ECO:0000313" key="3">
    <source>
        <dbReference type="Proteomes" id="UP000295765"/>
    </source>
</evidence>
<feature type="transmembrane region" description="Helical" evidence="1">
    <location>
        <begin position="28"/>
        <end position="46"/>
    </location>
</feature>